<evidence type="ECO:0000256" key="2">
    <source>
        <dbReference type="ARBA" id="ARBA00022692"/>
    </source>
</evidence>
<reference evidence="7 8" key="1">
    <citation type="submission" date="2018-03" db="EMBL/GenBank/DDBJ databases">
        <title>Genomic Encyclopedia of Archaeal and Bacterial Type Strains, Phase II (KMG-II): from individual species to whole genera.</title>
        <authorList>
            <person name="Goeker M."/>
        </authorList>
    </citation>
    <scope>NUCLEOTIDE SEQUENCE [LARGE SCALE GENOMIC DNA]</scope>
    <source>
        <strain evidence="7 8">DSM 17586</strain>
    </source>
</reference>
<feature type="transmembrane region" description="Helical" evidence="5">
    <location>
        <begin position="206"/>
        <end position="225"/>
    </location>
</feature>
<feature type="transmembrane region" description="Helical" evidence="5">
    <location>
        <begin position="96"/>
        <end position="115"/>
    </location>
</feature>
<dbReference type="GO" id="GO:0016020">
    <property type="term" value="C:membrane"/>
    <property type="evidence" value="ECO:0007669"/>
    <property type="project" value="UniProtKB-SubCell"/>
</dbReference>
<gene>
    <name evidence="7" type="ORF">CLV44_106123</name>
</gene>
<dbReference type="Proteomes" id="UP000242133">
    <property type="component" value="Unassembled WGS sequence"/>
</dbReference>
<comment type="caution">
    <text evidence="7">The sequence shown here is derived from an EMBL/GenBank/DDBJ whole genome shotgun (WGS) entry which is preliminary data.</text>
</comment>
<sequence>MNNNKTPALRVFTLTTLAMLAFAGNSLLCRVALKETDLDAASFTTIRLLSGALVLWLLVQLRRSEASGKGNMLSALALWVYAAGFSFAYISLDAGIGALLLFGAVQATMIGYGLWRGERFTRLQVLGLVLALGGLIGLLLPGLSAPPLAGSLLMLLAGVAWGVYSLRGRGAGDPTRVTAGNFIRAVPVALLLSLLMLPQAQLDPVGVGYAIASGALASGVGYALWYTVLPLLQTTRAATIQLSVPVIAAAGGVLLLGEAVSLRLLLASCAILGGIALVIWEKRS</sequence>
<keyword evidence="2 5" id="KW-0812">Transmembrane</keyword>
<feature type="domain" description="EamA" evidence="6">
    <location>
        <begin position="149"/>
        <end position="279"/>
    </location>
</feature>
<feature type="transmembrane region" description="Helical" evidence="5">
    <location>
        <begin position="122"/>
        <end position="142"/>
    </location>
</feature>
<keyword evidence="3 5" id="KW-1133">Transmembrane helix</keyword>
<keyword evidence="4 5" id="KW-0472">Membrane</keyword>
<dbReference type="Pfam" id="PF00892">
    <property type="entry name" value="EamA"/>
    <property type="match status" value="1"/>
</dbReference>
<dbReference type="AlphaFoldDB" id="A0A2P8EZP8"/>
<dbReference type="EMBL" id="PYGI01000006">
    <property type="protein sequence ID" value="PSL14943.1"/>
    <property type="molecule type" value="Genomic_DNA"/>
</dbReference>
<evidence type="ECO:0000256" key="5">
    <source>
        <dbReference type="SAM" id="Phobius"/>
    </source>
</evidence>
<accession>A0A2P8EZP8</accession>
<evidence type="ECO:0000256" key="4">
    <source>
        <dbReference type="ARBA" id="ARBA00023136"/>
    </source>
</evidence>
<proteinExistence type="predicted"/>
<dbReference type="RefSeq" id="WP_106591199.1">
    <property type="nucleotide sequence ID" value="NZ_PYGI01000006.1"/>
</dbReference>
<feature type="transmembrane region" description="Helical" evidence="5">
    <location>
        <begin position="40"/>
        <end position="59"/>
    </location>
</feature>
<evidence type="ECO:0000256" key="3">
    <source>
        <dbReference type="ARBA" id="ARBA00022989"/>
    </source>
</evidence>
<feature type="transmembrane region" description="Helical" evidence="5">
    <location>
        <begin position="237"/>
        <end position="256"/>
    </location>
</feature>
<dbReference type="InterPro" id="IPR050638">
    <property type="entry name" value="AA-Vitamin_Transporters"/>
</dbReference>
<dbReference type="InterPro" id="IPR000620">
    <property type="entry name" value="EamA_dom"/>
</dbReference>
<evidence type="ECO:0000256" key="1">
    <source>
        <dbReference type="ARBA" id="ARBA00004141"/>
    </source>
</evidence>
<evidence type="ECO:0000259" key="6">
    <source>
        <dbReference type="Pfam" id="PF00892"/>
    </source>
</evidence>
<dbReference type="SUPFAM" id="SSF103481">
    <property type="entry name" value="Multidrug resistance efflux transporter EmrE"/>
    <property type="match status" value="2"/>
</dbReference>
<name>A0A2P8EZP8_9GAMM</name>
<feature type="transmembrane region" description="Helical" evidence="5">
    <location>
        <begin position="71"/>
        <end position="90"/>
    </location>
</feature>
<dbReference type="InterPro" id="IPR037185">
    <property type="entry name" value="EmrE-like"/>
</dbReference>
<protein>
    <submittedName>
        <fullName evidence="7">Threonine/homoserine efflux transporter RhtA</fullName>
    </submittedName>
</protein>
<organism evidence="7 8">
    <name type="scientific">Marinobacterium halophilum</name>
    <dbReference type="NCBI Taxonomy" id="267374"/>
    <lineage>
        <taxon>Bacteria</taxon>
        <taxon>Pseudomonadati</taxon>
        <taxon>Pseudomonadota</taxon>
        <taxon>Gammaproteobacteria</taxon>
        <taxon>Oceanospirillales</taxon>
        <taxon>Oceanospirillaceae</taxon>
        <taxon>Marinobacterium</taxon>
    </lineage>
</organism>
<feature type="transmembrane region" description="Helical" evidence="5">
    <location>
        <begin position="148"/>
        <end position="166"/>
    </location>
</feature>
<keyword evidence="8" id="KW-1185">Reference proteome</keyword>
<dbReference type="OrthoDB" id="321830at2"/>
<dbReference type="PANTHER" id="PTHR32322">
    <property type="entry name" value="INNER MEMBRANE TRANSPORTER"/>
    <property type="match status" value="1"/>
</dbReference>
<dbReference type="PANTHER" id="PTHR32322:SF9">
    <property type="entry name" value="AMINO-ACID METABOLITE EFFLUX PUMP-RELATED"/>
    <property type="match status" value="1"/>
</dbReference>
<evidence type="ECO:0000313" key="8">
    <source>
        <dbReference type="Proteomes" id="UP000242133"/>
    </source>
</evidence>
<comment type="subcellular location">
    <subcellularLocation>
        <location evidence="1">Membrane</location>
        <topology evidence="1">Multi-pass membrane protein</topology>
    </subcellularLocation>
</comment>
<evidence type="ECO:0000313" key="7">
    <source>
        <dbReference type="EMBL" id="PSL14943.1"/>
    </source>
</evidence>
<feature type="transmembrane region" description="Helical" evidence="5">
    <location>
        <begin position="178"/>
        <end position="200"/>
    </location>
</feature>
<feature type="transmembrane region" description="Helical" evidence="5">
    <location>
        <begin position="262"/>
        <end position="280"/>
    </location>
</feature>